<dbReference type="Pfam" id="PF01585">
    <property type="entry name" value="G-patch"/>
    <property type="match status" value="1"/>
</dbReference>
<dbReference type="PANTHER" id="PTHR23340:SF0">
    <property type="entry name" value="SURP AND G-PATCH DOMAIN-CONTAINING PROTEIN 1 ISOFORM X1"/>
    <property type="match status" value="1"/>
</dbReference>
<gene>
    <name evidence="8" type="primary">SF4</name>
    <name evidence="8" type="ORF">TSPGSL018_11612</name>
</gene>
<feature type="region of interest" description="Disordered" evidence="5">
    <location>
        <begin position="1"/>
        <end position="104"/>
    </location>
</feature>
<feature type="domain" description="G-patch" evidence="7">
    <location>
        <begin position="306"/>
        <end position="353"/>
    </location>
</feature>
<dbReference type="PROSITE" id="PS50174">
    <property type="entry name" value="G_PATCH"/>
    <property type="match status" value="1"/>
</dbReference>
<dbReference type="SMART" id="SM00648">
    <property type="entry name" value="SWAP"/>
    <property type="match status" value="1"/>
</dbReference>
<evidence type="ECO:0000313" key="8">
    <source>
        <dbReference type="EMBL" id="JAC79885.1"/>
    </source>
</evidence>
<comment type="subcellular location">
    <subcellularLocation>
        <location evidence="1">Nucleus</location>
    </subcellularLocation>
</comment>
<feature type="compositionally biased region" description="Polar residues" evidence="5">
    <location>
        <begin position="80"/>
        <end position="93"/>
    </location>
</feature>
<feature type="compositionally biased region" description="Polar residues" evidence="5">
    <location>
        <begin position="163"/>
        <end position="180"/>
    </location>
</feature>
<dbReference type="InterPro" id="IPR000467">
    <property type="entry name" value="G_patch_dom"/>
</dbReference>
<accession>A0A061SAF7</accession>
<feature type="region of interest" description="Disordered" evidence="5">
    <location>
        <begin position="156"/>
        <end position="211"/>
    </location>
</feature>
<dbReference type="InterPro" id="IPR035967">
    <property type="entry name" value="SWAP/Surp_sf"/>
</dbReference>
<feature type="compositionally biased region" description="Polar residues" evidence="5">
    <location>
        <begin position="1"/>
        <end position="20"/>
    </location>
</feature>
<dbReference type="InterPro" id="IPR000061">
    <property type="entry name" value="Surp"/>
</dbReference>
<keyword evidence="4" id="KW-0539">Nucleus</keyword>
<evidence type="ECO:0000256" key="3">
    <source>
        <dbReference type="ARBA" id="ARBA00023187"/>
    </source>
</evidence>
<keyword evidence="3" id="KW-0508">mRNA splicing</keyword>
<dbReference type="AlphaFoldDB" id="A0A061SAF7"/>
<feature type="region of interest" description="Disordered" evidence="5">
    <location>
        <begin position="226"/>
        <end position="250"/>
    </location>
</feature>
<dbReference type="Pfam" id="PF01805">
    <property type="entry name" value="Surp"/>
    <property type="match status" value="1"/>
</dbReference>
<protein>
    <submittedName>
        <fullName evidence="8">Splicing factor 4</fullName>
    </submittedName>
</protein>
<evidence type="ECO:0000256" key="1">
    <source>
        <dbReference type="ARBA" id="ARBA00004123"/>
    </source>
</evidence>
<dbReference type="InterPro" id="IPR040169">
    <property type="entry name" value="SUGP1/2"/>
</dbReference>
<name>A0A061SAF7_9CHLO</name>
<dbReference type="GO" id="GO:0003723">
    <property type="term" value="F:RNA binding"/>
    <property type="evidence" value="ECO:0007669"/>
    <property type="project" value="InterPro"/>
</dbReference>
<proteinExistence type="predicted"/>
<dbReference type="SMART" id="SM00443">
    <property type="entry name" value="G_patch"/>
    <property type="match status" value="1"/>
</dbReference>
<keyword evidence="2" id="KW-0507">mRNA processing</keyword>
<evidence type="ECO:0000256" key="4">
    <source>
        <dbReference type="ARBA" id="ARBA00023242"/>
    </source>
</evidence>
<dbReference type="PROSITE" id="PS50128">
    <property type="entry name" value="SURP"/>
    <property type="match status" value="1"/>
</dbReference>
<dbReference type="GO" id="GO:0005654">
    <property type="term" value="C:nucleoplasm"/>
    <property type="evidence" value="ECO:0007669"/>
    <property type="project" value="TreeGrafter"/>
</dbReference>
<reference evidence="8" key="1">
    <citation type="submission" date="2014-05" db="EMBL/GenBank/DDBJ databases">
        <title>The transcriptome of the halophilic microalga Tetraselmis sp. GSL018 isolated from the Great Salt Lake, Utah.</title>
        <authorList>
            <person name="Jinkerson R.E."/>
            <person name="D'Adamo S."/>
            <person name="Posewitz M.C."/>
        </authorList>
    </citation>
    <scope>NUCLEOTIDE SEQUENCE</scope>
    <source>
        <strain evidence="8">GSL018</strain>
    </source>
</reference>
<dbReference type="PANTHER" id="PTHR23340">
    <property type="entry name" value="ARGININE/SERINE RICH SPLICING FACTOR SF4/14"/>
    <property type="match status" value="1"/>
</dbReference>
<dbReference type="GO" id="GO:0006397">
    <property type="term" value="P:mRNA processing"/>
    <property type="evidence" value="ECO:0007669"/>
    <property type="project" value="UniProtKB-KW"/>
</dbReference>
<sequence>MSGSNNGISFSLGGTTSSNAAPGRGRGMQGGKLAFGFSGNRGPGAKRLATPAAAVFETPGSDDEEDIPASNDKRRRVNEGVSSTQEPTASSAGPQPPSDPNVLKVADKLAAFVAKNGDSFEGVTKERNPGDTPFRFLFDKSCNDYMWYRMKVKEYRGEASEPAASSQQPLPGPNSQSPTGGQKDASGEAVNTLRGAQETEEARRAQEAISKGDSLAAMNAYMKLAAKHEEKRGPVKDTREMPPPDTLKTDTGREKTFAVYKDDGSRGHHMGDFIPKEEMDRFLAKQGDPAAQARLAAQELANRIGADNKGHQMLQKMGWTEGSGLGAGQAGLSTPLSAGEAKQDNLGVGAASTHEVSGSEDIYEAYKKRMMLGYKYRPNPLGNPRKQYY</sequence>
<feature type="region of interest" description="Disordered" evidence="5">
    <location>
        <begin position="115"/>
        <end position="134"/>
    </location>
</feature>
<dbReference type="EMBL" id="GBEZ01005420">
    <property type="protein sequence ID" value="JAC79885.1"/>
    <property type="molecule type" value="Transcribed_RNA"/>
</dbReference>
<organism evidence="8">
    <name type="scientific">Tetraselmis sp. GSL018</name>
    <dbReference type="NCBI Taxonomy" id="582737"/>
    <lineage>
        <taxon>Eukaryota</taxon>
        <taxon>Viridiplantae</taxon>
        <taxon>Chlorophyta</taxon>
        <taxon>core chlorophytes</taxon>
        <taxon>Chlorodendrophyceae</taxon>
        <taxon>Chlorodendrales</taxon>
        <taxon>Chlorodendraceae</taxon>
        <taxon>Tetraselmis</taxon>
    </lineage>
</organism>
<dbReference type="SUPFAM" id="SSF109905">
    <property type="entry name" value="Surp module (SWAP domain)"/>
    <property type="match status" value="1"/>
</dbReference>
<evidence type="ECO:0000256" key="2">
    <source>
        <dbReference type="ARBA" id="ARBA00022664"/>
    </source>
</evidence>
<evidence type="ECO:0000259" key="7">
    <source>
        <dbReference type="PROSITE" id="PS50174"/>
    </source>
</evidence>
<feature type="domain" description="SURP motif" evidence="6">
    <location>
        <begin position="105"/>
        <end position="148"/>
    </location>
</feature>
<evidence type="ECO:0000256" key="5">
    <source>
        <dbReference type="SAM" id="MobiDB-lite"/>
    </source>
</evidence>
<evidence type="ECO:0000259" key="6">
    <source>
        <dbReference type="PROSITE" id="PS50128"/>
    </source>
</evidence>
<dbReference type="GO" id="GO:0008380">
    <property type="term" value="P:RNA splicing"/>
    <property type="evidence" value="ECO:0007669"/>
    <property type="project" value="UniProtKB-KW"/>
</dbReference>
<dbReference type="Gene3D" id="1.10.10.790">
    <property type="entry name" value="Surp module"/>
    <property type="match status" value="1"/>
</dbReference>